<dbReference type="GO" id="GO:0008168">
    <property type="term" value="F:methyltransferase activity"/>
    <property type="evidence" value="ECO:0007669"/>
    <property type="project" value="UniProtKB-KW"/>
</dbReference>
<keyword evidence="2" id="KW-0489">Methyltransferase</keyword>
<gene>
    <name evidence="2" type="ORF">ACWI_32780</name>
</gene>
<dbReference type="STRING" id="52694.ACWI_32780"/>
<dbReference type="PANTHER" id="PTHR47099">
    <property type="entry name" value="METHYLCOBAMIDE:COM METHYLTRANSFERASE MTBA"/>
    <property type="match status" value="1"/>
</dbReference>
<dbReference type="InterPro" id="IPR000257">
    <property type="entry name" value="Uroporphyrinogen_deCOase"/>
</dbReference>
<feature type="domain" description="Uroporphyrinogen decarboxylase (URO-D)" evidence="1">
    <location>
        <begin position="119"/>
        <end position="301"/>
    </location>
</feature>
<keyword evidence="2" id="KW-0808">Transferase</keyword>
<sequence length="328" mass="37435">MTERENALHVINHDGLAEWIPAGCDCLEMIIPTNVVRERPAYLLGMEGSGYDYWGCWWEFEQDIMGASPLPGRQPCKDITKWREQVTFPDIDAIAWSGAEIFTSRLDRENKLSMFFWESGPFERLHALIGFQEALEAMYEEPEAFIELMQAITDFRVAMIPKIKEHYNPDIIINLDDFGHQTNSFMSKEAFREFILPYDKQVGDAIKANGMIYCHHSCGKIDGLMDEIVEMGPQMILGLFAPYNDQKAVVEKYGDKLIFIGATNAQRVDMTNDDAVLREEARIYTENFAPTGSMIFDPGTMNPVKAGPMNDEFKKIRDQYSPVPEANL</sequence>
<dbReference type="InterPro" id="IPR052024">
    <property type="entry name" value="Methanogen_methyltrans"/>
</dbReference>
<dbReference type="OrthoDB" id="1776640at2"/>
<dbReference type="RefSeq" id="WP_070372534.1">
    <property type="nucleotide sequence ID" value="NZ_LKEU01000043.1"/>
</dbReference>
<comment type="caution">
    <text evidence="2">The sequence shown here is derived from an EMBL/GenBank/DDBJ whole genome shotgun (WGS) entry which is preliminary data.</text>
</comment>
<dbReference type="GO" id="GO:0006779">
    <property type="term" value="P:porphyrin-containing compound biosynthetic process"/>
    <property type="evidence" value="ECO:0007669"/>
    <property type="project" value="InterPro"/>
</dbReference>
<dbReference type="GO" id="GO:0032259">
    <property type="term" value="P:methylation"/>
    <property type="evidence" value="ECO:0007669"/>
    <property type="project" value="UniProtKB-KW"/>
</dbReference>
<dbReference type="GO" id="GO:0004853">
    <property type="term" value="F:uroporphyrinogen decarboxylase activity"/>
    <property type="evidence" value="ECO:0007669"/>
    <property type="project" value="InterPro"/>
</dbReference>
<dbReference type="Gene3D" id="3.20.20.210">
    <property type="match status" value="1"/>
</dbReference>
<dbReference type="PANTHER" id="PTHR47099:SF1">
    <property type="entry name" value="METHYLCOBAMIDE:COM METHYLTRANSFERASE MTBA"/>
    <property type="match status" value="1"/>
</dbReference>
<reference evidence="2 3" key="1">
    <citation type="submission" date="2015-09" db="EMBL/GenBank/DDBJ databases">
        <title>Genome sequence of Acetobacterium wieringae DSM 1911.</title>
        <authorList>
            <person name="Poehlein A."/>
            <person name="Bengelsdorf F.R."/>
            <person name="Schiel-Bengelsdorf B."/>
            <person name="Duerre P."/>
            <person name="Daniel R."/>
        </authorList>
    </citation>
    <scope>NUCLEOTIDE SEQUENCE [LARGE SCALE GENOMIC DNA]</scope>
    <source>
        <strain evidence="2 3">DSM 1911</strain>
    </source>
</reference>
<organism evidence="2 3">
    <name type="scientific">Acetobacterium wieringae</name>
    <dbReference type="NCBI Taxonomy" id="52694"/>
    <lineage>
        <taxon>Bacteria</taxon>
        <taxon>Bacillati</taxon>
        <taxon>Bacillota</taxon>
        <taxon>Clostridia</taxon>
        <taxon>Eubacteriales</taxon>
        <taxon>Eubacteriaceae</taxon>
        <taxon>Acetobacterium</taxon>
    </lineage>
</organism>
<dbReference type="AlphaFoldDB" id="A0A1F2PE19"/>
<evidence type="ECO:0000259" key="1">
    <source>
        <dbReference type="Pfam" id="PF01208"/>
    </source>
</evidence>
<proteinExistence type="predicted"/>
<dbReference type="EMBL" id="LKEU01000043">
    <property type="protein sequence ID" value="OFV69234.1"/>
    <property type="molecule type" value="Genomic_DNA"/>
</dbReference>
<dbReference type="SUPFAM" id="SSF51726">
    <property type="entry name" value="UROD/MetE-like"/>
    <property type="match status" value="1"/>
</dbReference>
<evidence type="ECO:0000313" key="3">
    <source>
        <dbReference type="Proteomes" id="UP000176244"/>
    </source>
</evidence>
<name>A0A1F2PE19_9FIRM</name>
<protein>
    <submittedName>
        <fullName evidence="2">Methylcobalamin:coenzyme M methyltransferase</fullName>
    </submittedName>
</protein>
<dbReference type="InterPro" id="IPR038071">
    <property type="entry name" value="UROD/MetE-like_sf"/>
</dbReference>
<dbReference type="Pfam" id="PF01208">
    <property type="entry name" value="URO-D"/>
    <property type="match status" value="1"/>
</dbReference>
<dbReference type="Proteomes" id="UP000176244">
    <property type="component" value="Unassembled WGS sequence"/>
</dbReference>
<evidence type="ECO:0000313" key="2">
    <source>
        <dbReference type="EMBL" id="OFV69234.1"/>
    </source>
</evidence>
<accession>A0A1F2PE19</accession>